<keyword evidence="4" id="KW-0245">EGF-like domain</keyword>
<dbReference type="Pfam" id="PF00100">
    <property type="entry name" value="Zona_pellucida"/>
    <property type="match status" value="1"/>
</dbReference>
<reference evidence="8" key="3">
    <citation type="submission" date="2025-09" db="UniProtKB">
        <authorList>
            <consortium name="Ensembl"/>
        </authorList>
    </citation>
    <scope>IDENTIFICATION</scope>
</reference>
<dbReference type="PROSITE" id="PS50026">
    <property type="entry name" value="EGF_3"/>
    <property type="match status" value="1"/>
</dbReference>
<evidence type="ECO:0000259" key="6">
    <source>
        <dbReference type="PROSITE" id="PS50026"/>
    </source>
</evidence>
<evidence type="ECO:0000256" key="1">
    <source>
        <dbReference type="ARBA" id="ARBA00022729"/>
    </source>
</evidence>
<feature type="domain" description="ZP" evidence="7">
    <location>
        <begin position="79"/>
        <end position="342"/>
    </location>
</feature>
<dbReference type="InterPro" id="IPR000152">
    <property type="entry name" value="EGF-type_Asp/Asn_hydroxyl_site"/>
</dbReference>
<dbReference type="PRINTS" id="PR00023">
    <property type="entry name" value="ZPELLUCIDA"/>
</dbReference>
<dbReference type="PROSITE" id="PS00010">
    <property type="entry name" value="ASX_HYDROXYL"/>
    <property type="match status" value="1"/>
</dbReference>
<dbReference type="SMART" id="SM00179">
    <property type="entry name" value="EGF_CA"/>
    <property type="match status" value="1"/>
</dbReference>
<reference evidence="8" key="2">
    <citation type="submission" date="2025-08" db="UniProtKB">
        <authorList>
            <consortium name="Ensembl"/>
        </authorList>
    </citation>
    <scope>IDENTIFICATION</scope>
</reference>
<dbReference type="CDD" id="cd00054">
    <property type="entry name" value="EGF_CA"/>
    <property type="match status" value="1"/>
</dbReference>
<dbReference type="InterPro" id="IPR001881">
    <property type="entry name" value="EGF-like_Ca-bd_dom"/>
</dbReference>
<evidence type="ECO:0000256" key="4">
    <source>
        <dbReference type="PROSITE-ProRule" id="PRU00076"/>
    </source>
</evidence>
<dbReference type="Proteomes" id="UP000694680">
    <property type="component" value="Chromosome 6"/>
</dbReference>
<dbReference type="InterPro" id="IPR000742">
    <property type="entry name" value="EGF"/>
</dbReference>
<dbReference type="Gene3D" id="2.60.40.3210">
    <property type="entry name" value="Zona pellucida, ZP-N domain"/>
    <property type="match status" value="1"/>
</dbReference>
<feature type="domain" description="EGF-like" evidence="6">
    <location>
        <begin position="31"/>
        <end position="69"/>
    </location>
</feature>
<dbReference type="AlphaFoldDB" id="A0A8C5NDB3"/>
<dbReference type="Ensembl" id="ENSGWIT00000050826.1">
    <property type="protein sequence ID" value="ENSGWIP00000046969.1"/>
    <property type="gene ID" value="ENSGWIG00000023162.1"/>
</dbReference>
<dbReference type="PROSITE" id="PS51034">
    <property type="entry name" value="ZP_2"/>
    <property type="match status" value="1"/>
</dbReference>
<evidence type="ECO:0000256" key="2">
    <source>
        <dbReference type="ARBA" id="ARBA00023157"/>
    </source>
</evidence>
<evidence type="ECO:0000313" key="9">
    <source>
        <dbReference type="Proteomes" id="UP000694680"/>
    </source>
</evidence>
<dbReference type="InterPro" id="IPR048290">
    <property type="entry name" value="ZP_chr"/>
</dbReference>
<dbReference type="InterPro" id="IPR001507">
    <property type="entry name" value="ZP_dom"/>
</dbReference>
<evidence type="ECO:0008006" key="10">
    <source>
        <dbReference type="Google" id="ProtNLM"/>
    </source>
</evidence>
<keyword evidence="9" id="KW-1185">Reference proteome</keyword>
<accession>A0A8C5NDB3</accession>
<name>A0A8C5NDB3_GOUWI</name>
<sequence length="416" mass="46632">MVLSIKDKVDHIRSLNKPNITIKDSVIYWDGPDLCTSGHSLCPHHSLCINTLDSFTCVCQHGYYDISSAIESPAASQPTCKENGLFSHCRSKLMIGGVAKPYLTSQIGGKMEVKLNNGQCNLNESETMIFFRTSRRVSECGTEKQVNKTHIKFQNTLTVILTKEETISRRDLKVVWKCIYPRHYVRNAQVSVDKEWFSSISLVEFNSSLQLGLTMTLHTDETYSSSYTDVIHLGPDDSLFFEVALQTNAYFVLDLLLQVDSCWATESSDPQDPVQAVFLQDGCPVDATFRWHVVKELDQRSRFSLQLFTMPEGLPLYFHCLTNICGREENCTESCSGAPRSRRSVIEEERKSRRGAVVSVGPLLVTGKNLVEPSHSADHVIIISTVATLIGVLGLTVLSVISAKAIMMYYEQLRVE</sequence>
<dbReference type="PANTHER" id="PTHR14002">
    <property type="entry name" value="ENDOGLIN/TGF-BETA RECEPTOR TYPE III"/>
    <property type="match status" value="1"/>
</dbReference>
<evidence type="ECO:0000256" key="3">
    <source>
        <dbReference type="ARBA" id="ARBA00023180"/>
    </source>
</evidence>
<dbReference type="SUPFAM" id="SSF57196">
    <property type="entry name" value="EGF/Laminin"/>
    <property type="match status" value="1"/>
</dbReference>
<keyword evidence="2" id="KW-1015">Disulfide bond</keyword>
<evidence type="ECO:0000256" key="5">
    <source>
        <dbReference type="SAM" id="Phobius"/>
    </source>
</evidence>
<dbReference type="InterPro" id="IPR042235">
    <property type="entry name" value="ZP-C_dom"/>
</dbReference>
<dbReference type="SMART" id="SM00241">
    <property type="entry name" value="ZP"/>
    <property type="match status" value="1"/>
</dbReference>
<reference evidence="8" key="1">
    <citation type="submission" date="2020-06" db="EMBL/GenBank/DDBJ databases">
        <authorList>
            <consortium name="Wellcome Sanger Institute Data Sharing"/>
        </authorList>
    </citation>
    <scope>NUCLEOTIDE SEQUENCE [LARGE SCALE GENOMIC DNA]</scope>
</reference>
<feature type="transmembrane region" description="Helical" evidence="5">
    <location>
        <begin position="380"/>
        <end position="401"/>
    </location>
</feature>
<dbReference type="Gene3D" id="2.60.40.4100">
    <property type="entry name" value="Zona pellucida, ZP-C domain"/>
    <property type="match status" value="1"/>
</dbReference>
<organism evidence="8 9">
    <name type="scientific">Gouania willdenowi</name>
    <name type="common">Blunt-snouted clingfish</name>
    <name type="synonym">Lepadogaster willdenowi</name>
    <dbReference type="NCBI Taxonomy" id="441366"/>
    <lineage>
        <taxon>Eukaryota</taxon>
        <taxon>Metazoa</taxon>
        <taxon>Chordata</taxon>
        <taxon>Craniata</taxon>
        <taxon>Vertebrata</taxon>
        <taxon>Euteleostomi</taxon>
        <taxon>Actinopterygii</taxon>
        <taxon>Neopterygii</taxon>
        <taxon>Teleostei</taxon>
        <taxon>Neoteleostei</taxon>
        <taxon>Acanthomorphata</taxon>
        <taxon>Ovalentaria</taxon>
        <taxon>Blenniimorphae</taxon>
        <taxon>Blenniiformes</taxon>
        <taxon>Gobiesocoidei</taxon>
        <taxon>Gobiesocidae</taxon>
        <taxon>Gobiesocinae</taxon>
        <taxon>Gouania</taxon>
    </lineage>
</organism>
<dbReference type="Gene3D" id="2.10.25.10">
    <property type="entry name" value="Laminin"/>
    <property type="match status" value="1"/>
</dbReference>
<dbReference type="InterPro" id="IPR055355">
    <property type="entry name" value="ZP-C"/>
</dbReference>
<evidence type="ECO:0000259" key="7">
    <source>
        <dbReference type="PROSITE" id="PS51034"/>
    </source>
</evidence>
<keyword evidence="5" id="KW-1133">Transmembrane helix</keyword>
<dbReference type="PANTHER" id="PTHR14002:SF60">
    <property type="entry name" value="ZP DOMAIN-CONTAINING PROTEIN"/>
    <property type="match status" value="1"/>
</dbReference>
<keyword evidence="3" id="KW-0325">Glycoprotein</keyword>
<protein>
    <recommendedName>
        <fullName evidence="10">ZP domain-containing protein</fullName>
    </recommendedName>
</protein>
<evidence type="ECO:0000313" key="8">
    <source>
        <dbReference type="Ensembl" id="ENSGWIP00000046969.1"/>
    </source>
</evidence>
<keyword evidence="1" id="KW-0732">Signal</keyword>
<dbReference type="SMART" id="SM00181">
    <property type="entry name" value="EGF"/>
    <property type="match status" value="1"/>
</dbReference>
<dbReference type="GO" id="GO:0005509">
    <property type="term" value="F:calcium ion binding"/>
    <property type="evidence" value="ECO:0007669"/>
    <property type="project" value="InterPro"/>
</dbReference>
<keyword evidence="5" id="KW-0472">Membrane</keyword>
<keyword evidence="5" id="KW-0812">Transmembrane</keyword>
<comment type="caution">
    <text evidence="4">Lacks conserved residue(s) required for the propagation of feature annotation.</text>
</comment>
<proteinExistence type="predicted"/>